<dbReference type="EMBL" id="JBHRWI010000022">
    <property type="protein sequence ID" value="MFC3512303.1"/>
    <property type="molecule type" value="Genomic_DNA"/>
</dbReference>
<dbReference type="RefSeq" id="WP_377870844.1">
    <property type="nucleotide sequence ID" value="NZ_JBHMAY010000025.1"/>
</dbReference>
<feature type="region of interest" description="Disordered" evidence="1">
    <location>
        <begin position="135"/>
        <end position="155"/>
    </location>
</feature>
<evidence type="ECO:0000313" key="3">
    <source>
        <dbReference type="Proteomes" id="UP001595764"/>
    </source>
</evidence>
<protein>
    <submittedName>
        <fullName evidence="2">DUF6193 family natural product biosynthesis protein</fullName>
    </submittedName>
</protein>
<keyword evidence="3" id="KW-1185">Reference proteome</keyword>
<organism evidence="2 3">
    <name type="scientific">Amycolatopsis halotolerans</name>
    <dbReference type="NCBI Taxonomy" id="330083"/>
    <lineage>
        <taxon>Bacteria</taxon>
        <taxon>Bacillati</taxon>
        <taxon>Actinomycetota</taxon>
        <taxon>Actinomycetes</taxon>
        <taxon>Pseudonocardiales</taxon>
        <taxon>Pseudonocardiaceae</taxon>
        <taxon>Amycolatopsis</taxon>
    </lineage>
</organism>
<name>A0ABV7QL43_9PSEU</name>
<dbReference type="Pfam" id="PF19692">
    <property type="entry name" value="DUF6193"/>
    <property type="match status" value="1"/>
</dbReference>
<dbReference type="Proteomes" id="UP001595764">
    <property type="component" value="Unassembled WGS sequence"/>
</dbReference>
<gene>
    <name evidence="2" type="ORF">ACFORO_19175</name>
</gene>
<reference evidence="3" key="1">
    <citation type="journal article" date="2019" name="Int. J. Syst. Evol. Microbiol.">
        <title>The Global Catalogue of Microorganisms (GCM) 10K type strain sequencing project: providing services to taxonomists for standard genome sequencing and annotation.</title>
        <authorList>
            <consortium name="The Broad Institute Genomics Platform"/>
            <consortium name="The Broad Institute Genome Sequencing Center for Infectious Disease"/>
            <person name="Wu L."/>
            <person name="Ma J."/>
        </authorList>
    </citation>
    <scope>NUCLEOTIDE SEQUENCE [LARGE SCALE GENOMIC DNA]</scope>
    <source>
        <strain evidence="3">CGMCC 4.7682</strain>
    </source>
</reference>
<evidence type="ECO:0000313" key="2">
    <source>
        <dbReference type="EMBL" id="MFC3512303.1"/>
    </source>
</evidence>
<evidence type="ECO:0000256" key="1">
    <source>
        <dbReference type="SAM" id="MobiDB-lite"/>
    </source>
</evidence>
<proteinExistence type="predicted"/>
<feature type="compositionally biased region" description="Polar residues" evidence="1">
    <location>
        <begin position="146"/>
        <end position="155"/>
    </location>
</feature>
<sequence>MVHNEYPPGRHRHGIEFTWQQYLANPRQAAHLTASHSFLAAALRALYPFTSHDNLSFRPAVRYAELAGLLTEPLGDDRYRAYGPGQKETGAAGSVELALDAIAPEWLPEAPRPRPGRSFPCDLFRHSYGTRDIPYESRLGAERAENPSTGKADTN</sequence>
<accession>A0ABV7QL43</accession>
<feature type="compositionally biased region" description="Basic and acidic residues" evidence="1">
    <location>
        <begin position="135"/>
        <end position="145"/>
    </location>
</feature>
<dbReference type="InterPro" id="IPR045682">
    <property type="entry name" value="DUF6193"/>
</dbReference>
<comment type="caution">
    <text evidence="2">The sequence shown here is derived from an EMBL/GenBank/DDBJ whole genome shotgun (WGS) entry which is preliminary data.</text>
</comment>